<dbReference type="InterPro" id="IPR002716">
    <property type="entry name" value="PIN_dom"/>
</dbReference>
<evidence type="ECO:0000256" key="6">
    <source>
        <dbReference type="ARBA" id="ARBA00022842"/>
    </source>
</evidence>
<keyword evidence="4 8" id="KW-0479">Metal-binding</keyword>
<name>A0A1F7UJG7_9BACT</name>
<protein>
    <recommendedName>
        <fullName evidence="8">Ribonuclease VapC</fullName>
        <shortName evidence="8">RNase VapC</shortName>
        <ecNumber evidence="8">3.1.-.-</ecNumber>
    </recommendedName>
    <alternativeName>
        <fullName evidence="8">Toxin VapC</fullName>
    </alternativeName>
</protein>
<organism evidence="10 11">
    <name type="scientific">Candidatus Uhrbacteria bacterium RIFCSPHIGHO2_12_FULL_54_23</name>
    <dbReference type="NCBI Taxonomy" id="1802397"/>
    <lineage>
        <taxon>Bacteria</taxon>
        <taxon>Candidatus Uhriibacteriota</taxon>
    </lineage>
</organism>
<feature type="binding site" evidence="8">
    <location>
        <position position="6"/>
    </location>
    <ligand>
        <name>Mg(2+)</name>
        <dbReference type="ChEBI" id="CHEBI:18420"/>
    </ligand>
</feature>
<evidence type="ECO:0000256" key="3">
    <source>
        <dbReference type="ARBA" id="ARBA00022722"/>
    </source>
</evidence>
<dbReference type="GO" id="GO:0004540">
    <property type="term" value="F:RNA nuclease activity"/>
    <property type="evidence" value="ECO:0007669"/>
    <property type="project" value="InterPro"/>
</dbReference>
<dbReference type="PANTHER" id="PTHR33653:SF1">
    <property type="entry name" value="RIBONUCLEASE VAPC2"/>
    <property type="match status" value="1"/>
</dbReference>
<evidence type="ECO:0000259" key="9">
    <source>
        <dbReference type="Pfam" id="PF01850"/>
    </source>
</evidence>
<keyword evidence="8" id="KW-0800">Toxin</keyword>
<feature type="domain" description="PIN" evidence="9">
    <location>
        <begin position="3"/>
        <end position="122"/>
    </location>
</feature>
<sequence length="129" mass="14470">MTYLLDTDVVIDHLRKRQRLHDEVIATGCGISMLSWGELAYGAQKSSFPETSMAVVDDFLRENGVALVELSREIMRAYAHERARLEKKGEGLDQFDLLIAATALAHSLILVTRNTKHFSRIEGLRLAGE</sequence>
<dbReference type="STRING" id="1802397.A3J43_01225"/>
<comment type="caution">
    <text evidence="10">The sequence shown here is derived from an EMBL/GenBank/DDBJ whole genome shotgun (WGS) entry which is preliminary data.</text>
</comment>
<accession>A0A1F7UJG7</accession>
<dbReference type="SUPFAM" id="SSF88723">
    <property type="entry name" value="PIN domain-like"/>
    <property type="match status" value="1"/>
</dbReference>
<dbReference type="InterPro" id="IPR022907">
    <property type="entry name" value="VapC_family"/>
</dbReference>
<comment type="similarity">
    <text evidence="7 8">Belongs to the PINc/VapC protein family.</text>
</comment>
<dbReference type="InterPro" id="IPR029060">
    <property type="entry name" value="PIN-like_dom_sf"/>
</dbReference>
<comment type="function">
    <text evidence="8">Toxic component of a toxin-antitoxin (TA) system. An RNase.</text>
</comment>
<feature type="binding site" evidence="8">
    <location>
        <position position="96"/>
    </location>
    <ligand>
        <name>Mg(2+)</name>
        <dbReference type="ChEBI" id="CHEBI:18420"/>
    </ligand>
</feature>
<keyword evidence="2 8" id="KW-1277">Toxin-antitoxin system</keyword>
<proteinExistence type="inferred from homology"/>
<dbReference type="AlphaFoldDB" id="A0A1F7UJG7"/>
<evidence type="ECO:0000256" key="4">
    <source>
        <dbReference type="ARBA" id="ARBA00022723"/>
    </source>
</evidence>
<evidence type="ECO:0000313" key="10">
    <source>
        <dbReference type="EMBL" id="OGL78431.1"/>
    </source>
</evidence>
<dbReference type="Pfam" id="PF01850">
    <property type="entry name" value="PIN"/>
    <property type="match status" value="1"/>
</dbReference>
<dbReference type="InterPro" id="IPR050556">
    <property type="entry name" value="Type_II_TA_system_RNase"/>
</dbReference>
<comment type="cofactor">
    <cofactor evidence="1 8">
        <name>Mg(2+)</name>
        <dbReference type="ChEBI" id="CHEBI:18420"/>
    </cofactor>
</comment>
<gene>
    <name evidence="8" type="primary">vapC</name>
    <name evidence="10" type="ORF">A3J43_01225</name>
</gene>
<dbReference type="CDD" id="cd09881">
    <property type="entry name" value="PIN_VapC4-5_FitB-like"/>
    <property type="match status" value="1"/>
</dbReference>
<evidence type="ECO:0000256" key="5">
    <source>
        <dbReference type="ARBA" id="ARBA00022801"/>
    </source>
</evidence>
<reference evidence="10 11" key="1">
    <citation type="journal article" date="2016" name="Nat. Commun.">
        <title>Thousands of microbial genomes shed light on interconnected biogeochemical processes in an aquifer system.</title>
        <authorList>
            <person name="Anantharaman K."/>
            <person name="Brown C.T."/>
            <person name="Hug L.A."/>
            <person name="Sharon I."/>
            <person name="Castelle C.J."/>
            <person name="Probst A.J."/>
            <person name="Thomas B.C."/>
            <person name="Singh A."/>
            <person name="Wilkins M.J."/>
            <person name="Karaoz U."/>
            <person name="Brodie E.L."/>
            <person name="Williams K.H."/>
            <person name="Hubbard S.S."/>
            <person name="Banfield J.F."/>
        </authorList>
    </citation>
    <scope>NUCLEOTIDE SEQUENCE [LARGE SCALE GENOMIC DNA]</scope>
</reference>
<dbReference type="Proteomes" id="UP000176604">
    <property type="component" value="Unassembled WGS sequence"/>
</dbReference>
<dbReference type="HAMAP" id="MF_00265">
    <property type="entry name" value="VapC_Nob1"/>
    <property type="match status" value="1"/>
</dbReference>
<evidence type="ECO:0000313" key="11">
    <source>
        <dbReference type="Proteomes" id="UP000176604"/>
    </source>
</evidence>
<dbReference type="EC" id="3.1.-.-" evidence="8"/>
<dbReference type="EMBL" id="MGEF01000032">
    <property type="protein sequence ID" value="OGL78431.1"/>
    <property type="molecule type" value="Genomic_DNA"/>
</dbReference>
<dbReference type="GO" id="GO:0090729">
    <property type="term" value="F:toxin activity"/>
    <property type="evidence" value="ECO:0007669"/>
    <property type="project" value="UniProtKB-KW"/>
</dbReference>
<dbReference type="Gene3D" id="3.40.50.1010">
    <property type="entry name" value="5'-nuclease"/>
    <property type="match status" value="1"/>
</dbReference>
<evidence type="ECO:0000256" key="7">
    <source>
        <dbReference type="ARBA" id="ARBA00038093"/>
    </source>
</evidence>
<dbReference type="PANTHER" id="PTHR33653">
    <property type="entry name" value="RIBONUCLEASE VAPC2"/>
    <property type="match status" value="1"/>
</dbReference>
<evidence type="ECO:0000256" key="2">
    <source>
        <dbReference type="ARBA" id="ARBA00022649"/>
    </source>
</evidence>
<evidence type="ECO:0000256" key="1">
    <source>
        <dbReference type="ARBA" id="ARBA00001946"/>
    </source>
</evidence>
<dbReference type="GO" id="GO:0016787">
    <property type="term" value="F:hydrolase activity"/>
    <property type="evidence" value="ECO:0007669"/>
    <property type="project" value="UniProtKB-KW"/>
</dbReference>
<keyword evidence="3 8" id="KW-0540">Nuclease</keyword>
<evidence type="ECO:0000256" key="8">
    <source>
        <dbReference type="HAMAP-Rule" id="MF_00265"/>
    </source>
</evidence>
<keyword evidence="6 8" id="KW-0460">Magnesium</keyword>
<keyword evidence="5 8" id="KW-0378">Hydrolase</keyword>
<dbReference type="GO" id="GO:0000287">
    <property type="term" value="F:magnesium ion binding"/>
    <property type="evidence" value="ECO:0007669"/>
    <property type="project" value="UniProtKB-UniRule"/>
</dbReference>